<evidence type="ECO:0000313" key="10">
    <source>
        <dbReference type="EMBL" id="SES88956.1"/>
    </source>
</evidence>
<evidence type="ECO:0000256" key="1">
    <source>
        <dbReference type="ARBA" id="ARBA00005163"/>
    </source>
</evidence>
<evidence type="ECO:0000313" key="12">
    <source>
        <dbReference type="Proteomes" id="UP000324021"/>
    </source>
</evidence>
<name>A0A1G6I3T1_9EURY</name>
<dbReference type="InterPro" id="IPR054872">
    <property type="entry name" value="Cit_synth_Halo_CitZ"/>
</dbReference>
<dbReference type="InterPro" id="IPR002020">
    <property type="entry name" value="Citrate_synthase"/>
</dbReference>
<sequence>MSDDLKKGLEGVLVAESGLSSIDGDAGRLIYRGYTIEDLARGASYEEVLYLLWNGHLPTEDELEPFADALMEEREVSEDVLATMERLAAADEQPMAALRTAVSMFSATEPETDADPDDLEATLRKGRRITAKIPTALAAFERYRLGEEPVDPHPDLGLAANFLYMLTGEMPDDIAAETFDQALILHADHGLNASTFTSMVIGSTMADIYSAVTGGISALSGPLHGGANQDVMEVLIEIDESDLDHREWVEQATEEGRRIPGFGHRVYNVKDPRAKILQERSEELANNGESKWYKYTTTIEQYLSEEKGLTEKGIAPNVDFYSGSVYYQLGIPIDMYTPIFAMSRAGGWIAHVLEYQEDNRLIRPRARYTGPEDQEFVPIEER</sequence>
<dbReference type="AlphaFoldDB" id="A0A1G6I3T1"/>
<evidence type="ECO:0000256" key="2">
    <source>
        <dbReference type="ARBA" id="ARBA00010566"/>
    </source>
</evidence>
<dbReference type="InterPro" id="IPR016142">
    <property type="entry name" value="Citrate_synth-like_lrg_a-sub"/>
</dbReference>
<evidence type="ECO:0000256" key="6">
    <source>
        <dbReference type="PIRNR" id="PIRNR001369"/>
    </source>
</evidence>
<organism evidence="9 12">
    <name type="scientific">Natrinema hispanicum</name>
    <dbReference type="NCBI Taxonomy" id="392421"/>
    <lineage>
        <taxon>Archaea</taxon>
        <taxon>Methanobacteriati</taxon>
        <taxon>Methanobacteriota</taxon>
        <taxon>Stenosarchaea group</taxon>
        <taxon>Halobacteria</taxon>
        <taxon>Halobacteriales</taxon>
        <taxon>Natrialbaceae</taxon>
        <taxon>Natrinema</taxon>
    </lineage>
</organism>
<dbReference type="NCBIfam" id="NF041301">
    <property type="entry name" value="Cit_synth_Halo_CitZ"/>
    <property type="match status" value="1"/>
</dbReference>
<protein>
    <recommendedName>
        <fullName evidence="6 8">Citrate synthase</fullName>
        <ecNumber evidence="6">2.3.3.16</ecNumber>
    </recommendedName>
</protein>
<gene>
    <name evidence="10" type="ORF">SAMN04488694_102231</name>
    <name evidence="9" type="ORF">SAMN05192552_1001118</name>
</gene>
<dbReference type="PRINTS" id="PR00143">
    <property type="entry name" value="CITRTSNTHASE"/>
</dbReference>
<dbReference type="EMBL" id="FMZP01000001">
    <property type="protein sequence ID" value="SDC01023.1"/>
    <property type="molecule type" value="Genomic_DNA"/>
</dbReference>
<dbReference type="NCBIfam" id="TIGR01800">
    <property type="entry name" value="cit_synth_II"/>
    <property type="match status" value="1"/>
</dbReference>
<dbReference type="SUPFAM" id="SSF48256">
    <property type="entry name" value="Citrate synthase"/>
    <property type="match status" value="1"/>
</dbReference>
<dbReference type="EC" id="2.3.3.16" evidence="6"/>
<reference evidence="11 12" key="1">
    <citation type="submission" date="2016-10" db="EMBL/GenBank/DDBJ databases">
        <authorList>
            <person name="Varghese N."/>
            <person name="Submissions S."/>
        </authorList>
    </citation>
    <scope>NUCLEOTIDE SEQUENCE [LARGE SCALE GENOMIC DNA]</scope>
    <source>
        <strain evidence="9 12">CDM_1</strain>
        <strain evidence="11">CDM_6</strain>
    </source>
</reference>
<evidence type="ECO:0000256" key="8">
    <source>
        <dbReference type="RuleBase" id="RU000441"/>
    </source>
</evidence>
<dbReference type="Gene3D" id="1.10.230.10">
    <property type="entry name" value="Cytochrome P450-Terp, domain 2"/>
    <property type="match status" value="1"/>
</dbReference>
<dbReference type="UniPathway" id="UPA00223"/>
<accession>A0A1G6I3T1</accession>
<dbReference type="GO" id="GO:0036440">
    <property type="term" value="F:citrate synthase activity"/>
    <property type="evidence" value="ECO:0007669"/>
    <property type="project" value="UniProtKB-EC"/>
</dbReference>
<evidence type="ECO:0000256" key="4">
    <source>
        <dbReference type="ARBA" id="ARBA00022679"/>
    </source>
</evidence>
<dbReference type="InterPro" id="IPR036969">
    <property type="entry name" value="Citrate_synthase_sf"/>
</dbReference>
<comment type="pathway">
    <text evidence="1">Carbohydrate metabolism; tricarboxylic acid cycle.</text>
</comment>
<keyword evidence="4 6" id="KW-0808">Transferase</keyword>
<dbReference type="Proteomes" id="UP000324021">
    <property type="component" value="Unassembled WGS sequence"/>
</dbReference>
<dbReference type="PANTHER" id="PTHR11739:SF4">
    <property type="entry name" value="CITRATE SYNTHASE, PEROXISOMAL"/>
    <property type="match status" value="1"/>
</dbReference>
<evidence type="ECO:0000256" key="5">
    <source>
        <dbReference type="ARBA" id="ARBA00049288"/>
    </source>
</evidence>
<dbReference type="GO" id="GO:0005975">
    <property type="term" value="P:carbohydrate metabolic process"/>
    <property type="evidence" value="ECO:0007669"/>
    <property type="project" value="TreeGrafter"/>
</dbReference>
<dbReference type="InterPro" id="IPR024176">
    <property type="entry name" value="Citrate_synthase_bac-typ"/>
</dbReference>
<dbReference type="RefSeq" id="WP_092929883.1">
    <property type="nucleotide sequence ID" value="NZ_FMZP01000001.1"/>
</dbReference>
<feature type="active site" evidence="7">
    <location>
        <position position="264"/>
    </location>
</feature>
<dbReference type="GO" id="GO:0005829">
    <property type="term" value="C:cytosol"/>
    <property type="evidence" value="ECO:0007669"/>
    <property type="project" value="TreeGrafter"/>
</dbReference>
<dbReference type="GO" id="GO:0006099">
    <property type="term" value="P:tricarboxylic acid cycle"/>
    <property type="evidence" value="ECO:0007669"/>
    <property type="project" value="UniProtKB-UniPathway"/>
</dbReference>
<comment type="similarity">
    <text evidence="2 6 8">Belongs to the citrate synthase family.</text>
</comment>
<dbReference type="Pfam" id="PF00285">
    <property type="entry name" value="Citrate_synt"/>
    <property type="match status" value="1"/>
</dbReference>
<dbReference type="PIRSF" id="PIRSF001369">
    <property type="entry name" value="Citrate_synth"/>
    <property type="match status" value="1"/>
</dbReference>
<evidence type="ECO:0000256" key="7">
    <source>
        <dbReference type="PIRSR" id="PIRSR001369-1"/>
    </source>
</evidence>
<evidence type="ECO:0000313" key="11">
    <source>
        <dbReference type="Proteomes" id="UP000199320"/>
    </source>
</evidence>
<dbReference type="STRING" id="392421.SAMN04488694_102231"/>
<keyword evidence="11" id="KW-1185">Reference proteome</keyword>
<evidence type="ECO:0000313" key="9">
    <source>
        <dbReference type="EMBL" id="SDC01023.1"/>
    </source>
</evidence>
<reference evidence="10" key="2">
    <citation type="submission" date="2016-10" db="EMBL/GenBank/DDBJ databases">
        <authorList>
            <person name="de Groot N.N."/>
        </authorList>
    </citation>
    <scope>NUCLEOTIDE SEQUENCE [LARGE SCALE GENOMIC DNA]</scope>
    <source>
        <strain evidence="10">CDM_6</strain>
    </source>
</reference>
<dbReference type="EMBL" id="FOIC01000002">
    <property type="protein sequence ID" value="SES88956.1"/>
    <property type="molecule type" value="Genomic_DNA"/>
</dbReference>
<dbReference type="OrthoDB" id="21302at2157"/>
<dbReference type="Gene3D" id="1.10.580.10">
    <property type="entry name" value="Citrate Synthase, domain 1"/>
    <property type="match status" value="1"/>
</dbReference>
<feature type="active site" evidence="7">
    <location>
        <position position="319"/>
    </location>
</feature>
<dbReference type="InterPro" id="IPR011278">
    <property type="entry name" value="2-MeCitrate/Citrate_synth_II"/>
</dbReference>
<dbReference type="InterPro" id="IPR016143">
    <property type="entry name" value="Citrate_synth-like_sm_a-sub"/>
</dbReference>
<dbReference type="Proteomes" id="UP000199320">
    <property type="component" value="Unassembled WGS sequence"/>
</dbReference>
<keyword evidence="3" id="KW-0816">Tricarboxylic acid cycle</keyword>
<proteinExistence type="inferred from homology"/>
<evidence type="ECO:0000256" key="3">
    <source>
        <dbReference type="ARBA" id="ARBA00022532"/>
    </source>
</evidence>
<comment type="catalytic activity">
    <reaction evidence="5 6">
        <text>oxaloacetate + acetyl-CoA + H2O = citrate + CoA + H(+)</text>
        <dbReference type="Rhea" id="RHEA:16845"/>
        <dbReference type="ChEBI" id="CHEBI:15377"/>
        <dbReference type="ChEBI" id="CHEBI:15378"/>
        <dbReference type="ChEBI" id="CHEBI:16452"/>
        <dbReference type="ChEBI" id="CHEBI:16947"/>
        <dbReference type="ChEBI" id="CHEBI:57287"/>
        <dbReference type="ChEBI" id="CHEBI:57288"/>
        <dbReference type="EC" id="2.3.3.16"/>
    </reaction>
</comment>
<dbReference type="PANTHER" id="PTHR11739">
    <property type="entry name" value="CITRATE SYNTHASE"/>
    <property type="match status" value="1"/>
</dbReference>